<dbReference type="InterPro" id="IPR009061">
    <property type="entry name" value="DNA-bd_dom_put_sf"/>
</dbReference>
<reference evidence="5 6" key="1">
    <citation type="submission" date="2015-11" db="EMBL/GenBank/DDBJ databases">
        <title>Genomic Taxonomy of the Vibrionaceae.</title>
        <authorList>
            <person name="Gomez-Gil B."/>
            <person name="Enciso-Ibarra J."/>
        </authorList>
    </citation>
    <scope>NUCLEOTIDE SEQUENCE [LARGE SCALE GENOMIC DNA]</scope>
    <source>
        <strain evidence="5 6">CAIM 912</strain>
    </source>
</reference>
<proteinExistence type="predicted"/>
<dbReference type="RefSeq" id="WP_067411263.1">
    <property type="nucleotide sequence ID" value="NZ_LNTY01000006.1"/>
</dbReference>
<feature type="domain" description="HTH merR-type" evidence="4">
    <location>
        <begin position="7"/>
        <end position="76"/>
    </location>
</feature>
<dbReference type="GO" id="GO:0003700">
    <property type="term" value="F:DNA-binding transcription factor activity"/>
    <property type="evidence" value="ECO:0007669"/>
    <property type="project" value="InterPro"/>
</dbReference>
<dbReference type="CDD" id="cd01104">
    <property type="entry name" value="HTH_MlrA-CarA"/>
    <property type="match status" value="1"/>
</dbReference>
<dbReference type="STRING" id="294935.ATN88_06070"/>
<gene>
    <name evidence="5" type="ORF">ATN88_06070</name>
</gene>
<evidence type="ECO:0000256" key="3">
    <source>
        <dbReference type="ARBA" id="ARBA00023163"/>
    </source>
</evidence>
<dbReference type="SUPFAM" id="SSF46955">
    <property type="entry name" value="Putative DNA-binding domain"/>
    <property type="match status" value="1"/>
</dbReference>
<dbReference type="SMART" id="SM00422">
    <property type="entry name" value="HTH_MERR"/>
    <property type="match status" value="1"/>
</dbReference>
<evidence type="ECO:0000256" key="2">
    <source>
        <dbReference type="ARBA" id="ARBA00023125"/>
    </source>
</evidence>
<evidence type="ECO:0000256" key="1">
    <source>
        <dbReference type="ARBA" id="ARBA00023015"/>
    </source>
</evidence>
<accession>A0A135ICR2</accession>
<organism evidence="5 6">
    <name type="scientific">Enterovibrio coralii</name>
    <dbReference type="NCBI Taxonomy" id="294935"/>
    <lineage>
        <taxon>Bacteria</taxon>
        <taxon>Pseudomonadati</taxon>
        <taxon>Pseudomonadota</taxon>
        <taxon>Gammaproteobacteria</taxon>
        <taxon>Vibrionales</taxon>
        <taxon>Vibrionaceae</taxon>
        <taxon>Enterovibrio</taxon>
    </lineage>
</organism>
<dbReference type="InterPro" id="IPR047057">
    <property type="entry name" value="MerR_fam"/>
</dbReference>
<evidence type="ECO:0000313" key="5">
    <source>
        <dbReference type="EMBL" id="KXF83250.1"/>
    </source>
</evidence>
<dbReference type="InterPro" id="IPR000551">
    <property type="entry name" value="MerR-type_HTH_dom"/>
</dbReference>
<dbReference type="AlphaFoldDB" id="A0A135ICR2"/>
<dbReference type="PROSITE" id="PS00552">
    <property type="entry name" value="HTH_MERR_1"/>
    <property type="match status" value="1"/>
</dbReference>
<evidence type="ECO:0000259" key="4">
    <source>
        <dbReference type="PROSITE" id="PS50937"/>
    </source>
</evidence>
<dbReference type="PROSITE" id="PS50937">
    <property type="entry name" value="HTH_MERR_2"/>
    <property type="match status" value="1"/>
</dbReference>
<dbReference type="EMBL" id="LNTY01000006">
    <property type="protein sequence ID" value="KXF83250.1"/>
    <property type="molecule type" value="Genomic_DNA"/>
</dbReference>
<evidence type="ECO:0000313" key="6">
    <source>
        <dbReference type="Proteomes" id="UP000070529"/>
    </source>
</evidence>
<dbReference type="OrthoDB" id="9800334at2"/>
<dbReference type="Pfam" id="PF13411">
    <property type="entry name" value="MerR_1"/>
    <property type="match status" value="1"/>
</dbReference>
<name>A0A135ICR2_9GAMM</name>
<dbReference type="Proteomes" id="UP000070529">
    <property type="component" value="Unassembled WGS sequence"/>
</dbReference>
<dbReference type="PANTHER" id="PTHR30204:SF67">
    <property type="entry name" value="HTH-TYPE TRANSCRIPTIONAL REGULATOR MLRA-RELATED"/>
    <property type="match status" value="1"/>
</dbReference>
<comment type="caution">
    <text evidence="5">The sequence shown here is derived from an EMBL/GenBank/DDBJ whole genome shotgun (WGS) entry which is preliminary data.</text>
</comment>
<keyword evidence="3" id="KW-0804">Transcription</keyword>
<keyword evidence="6" id="KW-1185">Reference proteome</keyword>
<keyword evidence="1" id="KW-0805">Transcription regulation</keyword>
<keyword evidence="2" id="KW-0238">DNA-binding</keyword>
<sequence length="282" mass="31553">MGSEETLLTIGEVSELTGVNSVTLRAWQRRYGLLKPQRTPKGHRLYTTDDVSRIRSILVWLDKGVPVSQVKALLENQPEQQRVSDTSNEEFEGIKDALMSLNAKGLTNKLLDLTKHYPIQVLSKRIFEPLDDWLSTHKSQAMKPYVSLWQTTLRNLLVHLSFEAAKGKAQKRCWLIGLDEKYGYRIYTKALQLQLNGYSVTTLEDVNTGITGLYASLVDQGIDKLVMFSDQALPTALRKDIEDVVAKGGLVVELAGKCVVIHPELSSGVVENEKQTDKGVTQ</sequence>
<dbReference type="PANTHER" id="PTHR30204">
    <property type="entry name" value="REDOX-CYCLING DRUG-SENSING TRANSCRIPTIONAL ACTIVATOR SOXR"/>
    <property type="match status" value="1"/>
</dbReference>
<dbReference type="GO" id="GO:0003677">
    <property type="term" value="F:DNA binding"/>
    <property type="evidence" value="ECO:0007669"/>
    <property type="project" value="UniProtKB-KW"/>
</dbReference>
<dbReference type="Gene3D" id="1.10.1660.10">
    <property type="match status" value="1"/>
</dbReference>
<protein>
    <recommendedName>
        <fullName evidence="4">HTH merR-type domain-containing protein</fullName>
    </recommendedName>
</protein>